<proteinExistence type="predicted"/>
<dbReference type="Proteomes" id="UP000238137">
    <property type="component" value="Unassembled WGS sequence"/>
</dbReference>
<dbReference type="PANTHER" id="PTHR32071">
    <property type="entry name" value="TRANSCRIPTIONAL REGULATORY PROTEIN"/>
    <property type="match status" value="1"/>
</dbReference>
<dbReference type="GO" id="GO:0005524">
    <property type="term" value="F:ATP binding"/>
    <property type="evidence" value="ECO:0007669"/>
    <property type="project" value="UniProtKB-KW"/>
</dbReference>
<dbReference type="SUPFAM" id="SSF46689">
    <property type="entry name" value="Homeodomain-like"/>
    <property type="match status" value="1"/>
</dbReference>
<comment type="caution">
    <text evidence="8">The sequence shown here is derived from an EMBL/GenBank/DDBJ whole genome shotgun (WGS) entry which is preliminary data.</text>
</comment>
<keyword evidence="9" id="KW-1185">Reference proteome</keyword>
<evidence type="ECO:0000256" key="6">
    <source>
        <dbReference type="ARBA" id="ARBA00023163"/>
    </source>
</evidence>
<dbReference type="InterPro" id="IPR027417">
    <property type="entry name" value="P-loop_NTPase"/>
</dbReference>
<dbReference type="InterPro" id="IPR058031">
    <property type="entry name" value="AAA_lid_NorR"/>
</dbReference>
<sequence>MRDTDHLREIDRVLRGQMTGRDGVVSESWRRCVETHGLDPSRPSPAHIVTETELRAHREQSERLIAIARSGLDALFRQVAGQNYVLLLADAKGVTVDFFGDRRFEDDLRQAGLYMGSDWSEDRAGTCGVGSCLATGEAITIHQSDHFDLHHTPLSCTAAPIFDTSGNLSAVLDLSLLRSPQPKASQNLAMNLVRASARRVEMANLMAMTRRDWVLRFSASPEFLEVDPEAAIALDGSGRIIGMTHAAQEVLGAGNGSLLGQRLDQVMELSADDLPELMRGRPSEERVIRLHDGRALFGHAIAPQRARVPRAAGMDLPGGLSSLAGPDPAMQALLTRAAKLARTRVPLLLGGETGTGKQRLARAVHMCEPAARPFVLLDCAGADPAAIEALQPRTDQAGTLFLQGADDLSAAGQAALLRLLTDAKLRVIASCRQDLAAMTRAGEFRGDLFFRIAGATLALPPLRLRQDFDWLLDRLLRQCNPDGLRLTPAARAELKARDWPGNLRELASTLDVAVNLAEGVAIDITDLPDPVLAGAGRDSTEGFEALLDACGWNMALAARRLGVNRSTILRRVQRLGLTPPQ</sequence>
<name>A0A422QTA1_9RHOB</name>
<evidence type="ECO:0000259" key="7">
    <source>
        <dbReference type="PROSITE" id="PS50045"/>
    </source>
</evidence>
<dbReference type="EMBL" id="PXNQ02000012">
    <property type="protein sequence ID" value="RNF33215.1"/>
    <property type="molecule type" value="Genomic_DNA"/>
</dbReference>
<dbReference type="GO" id="GO:0043565">
    <property type="term" value="F:sequence-specific DNA binding"/>
    <property type="evidence" value="ECO:0007669"/>
    <property type="project" value="InterPro"/>
</dbReference>
<organism evidence="8 9">
    <name type="scientific">Paracoccus methylarcula</name>
    <dbReference type="NCBI Taxonomy" id="72022"/>
    <lineage>
        <taxon>Bacteria</taxon>
        <taxon>Pseudomonadati</taxon>
        <taxon>Pseudomonadota</taxon>
        <taxon>Alphaproteobacteria</taxon>
        <taxon>Rhodobacterales</taxon>
        <taxon>Paracoccaceae</taxon>
        <taxon>Paracoccus</taxon>
    </lineage>
</organism>
<dbReference type="Pfam" id="PF01590">
    <property type="entry name" value="GAF"/>
    <property type="match status" value="1"/>
</dbReference>
<evidence type="ECO:0000256" key="1">
    <source>
        <dbReference type="ARBA" id="ARBA00022741"/>
    </source>
</evidence>
<keyword evidence="5" id="KW-0238">DNA-binding</keyword>
<dbReference type="Pfam" id="PF25601">
    <property type="entry name" value="AAA_lid_14"/>
    <property type="match status" value="1"/>
</dbReference>
<dbReference type="InterPro" id="IPR002078">
    <property type="entry name" value="Sigma_54_int"/>
</dbReference>
<dbReference type="InterPro" id="IPR029016">
    <property type="entry name" value="GAF-like_dom_sf"/>
</dbReference>
<dbReference type="Gene3D" id="1.10.8.60">
    <property type="match status" value="1"/>
</dbReference>
<protein>
    <submittedName>
        <fullName evidence="8">Sigma-54-dependent Fis family transcriptional regulator</fullName>
    </submittedName>
</protein>
<dbReference type="InterPro" id="IPR009057">
    <property type="entry name" value="Homeodomain-like_sf"/>
</dbReference>
<evidence type="ECO:0000313" key="8">
    <source>
        <dbReference type="EMBL" id="RNF33215.1"/>
    </source>
</evidence>
<keyword evidence="2" id="KW-0067">ATP-binding</keyword>
<dbReference type="PRINTS" id="PR01590">
    <property type="entry name" value="HTHFIS"/>
</dbReference>
<evidence type="ECO:0000256" key="5">
    <source>
        <dbReference type="ARBA" id="ARBA00023125"/>
    </source>
</evidence>
<dbReference type="GO" id="GO:0000160">
    <property type="term" value="P:phosphorelay signal transduction system"/>
    <property type="evidence" value="ECO:0007669"/>
    <property type="project" value="UniProtKB-KW"/>
</dbReference>
<dbReference type="Gene3D" id="1.10.10.60">
    <property type="entry name" value="Homeodomain-like"/>
    <property type="match status" value="1"/>
</dbReference>
<dbReference type="OrthoDB" id="9805953at2"/>
<evidence type="ECO:0000256" key="2">
    <source>
        <dbReference type="ARBA" id="ARBA00022840"/>
    </source>
</evidence>
<dbReference type="PROSITE" id="PS00675">
    <property type="entry name" value="SIGMA54_INTERACT_1"/>
    <property type="match status" value="1"/>
</dbReference>
<keyword evidence="6" id="KW-0804">Transcription</keyword>
<keyword evidence="4" id="KW-0805">Transcription regulation</keyword>
<dbReference type="SUPFAM" id="SSF55781">
    <property type="entry name" value="GAF domain-like"/>
    <property type="match status" value="1"/>
</dbReference>
<gene>
    <name evidence="8" type="ORF">A7A09_017425</name>
</gene>
<feature type="domain" description="Sigma-54 factor interaction" evidence="7">
    <location>
        <begin position="323"/>
        <end position="515"/>
    </location>
</feature>
<accession>A0A422QTA1</accession>
<dbReference type="Gene3D" id="3.40.50.300">
    <property type="entry name" value="P-loop containing nucleotide triphosphate hydrolases"/>
    <property type="match status" value="1"/>
</dbReference>
<dbReference type="RefSeq" id="WP_106692587.1">
    <property type="nucleotide sequence ID" value="NZ_PXNQ02000012.1"/>
</dbReference>
<dbReference type="Pfam" id="PF14532">
    <property type="entry name" value="Sigma54_activ_2"/>
    <property type="match status" value="1"/>
</dbReference>
<dbReference type="InterPro" id="IPR003018">
    <property type="entry name" value="GAF"/>
</dbReference>
<evidence type="ECO:0000313" key="9">
    <source>
        <dbReference type="Proteomes" id="UP000238137"/>
    </source>
</evidence>
<evidence type="ECO:0000256" key="3">
    <source>
        <dbReference type="ARBA" id="ARBA00023012"/>
    </source>
</evidence>
<reference evidence="8" key="1">
    <citation type="submission" date="2018-05" db="EMBL/GenBank/DDBJ databases">
        <title>Reclassification of Methylarcula marina and Methylarcula terricola as Paracoccus methylarcula sp.nov., comb.nov. and Paracoccus terricola comb.nov.</title>
        <authorList>
            <person name="Shmareva M.N."/>
            <person name="Doronina N.V."/>
            <person name="Vasilenko O.V."/>
            <person name="Tarlachkov S.V."/>
            <person name="Trotsenko Y.A."/>
        </authorList>
    </citation>
    <scope>NUCLEOTIDE SEQUENCE [LARGE SCALE GENOMIC DNA]</scope>
    <source>
        <strain evidence="8">VKM B-2159</strain>
    </source>
</reference>
<dbReference type="Pfam" id="PF02954">
    <property type="entry name" value="HTH_8"/>
    <property type="match status" value="1"/>
</dbReference>
<keyword evidence="1" id="KW-0547">Nucleotide-binding</keyword>
<dbReference type="PROSITE" id="PS50045">
    <property type="entry name" value="SIGMA54_INTERACT_4"/>
    <property type="match status" value="1"/>
</dbReference>
<evidence type="ECO:0000256" key="4">
    <source>
        <dbReference type="ARBA" id="ARBA00023015"/>
    </source>
</evidence>
<dbReference type="SUPFAM" id="SSF52540">
    <property type="entry name" value="P-loop containing nucleoside triphosphate hydrolases"/>
    <property type="match status" value="1"/>
</dbReference>
<dbReference type="InterPro" id="IPR025662">
    <property type="entry name" value="Sigma_54_int_dom_ATP-bd_1"/>
</dbReference>
<keyword evidence="3" id="KW-0902">Two-component regulatory system</keyword>
<dbReference type="InterPro" id="IPR002197">
    <property type="entry name" value="HTH_Fis"/>
</dbReference>
<dbReference type="Gene3D" id="3.30.450.40">
    <property type="match status" value="1"/>
</dbReference>
<dbReference type="GO" id="GO:0006355">
    <property type="term" value="P:regulation of DNA-templated transcription"/>
    <property type="evidence" value="ECO:0007669"/>
    <property type="project" value="InterPro"/>
</dbReference>
<dbReference type="AlphaFoldDB" id="A0A422QTA1"/>